<evidence type="ECO:0000313" key="2">
    <source>
        <dbReference type="Ensembl" id="ENSGACP00000008200.1"/>
    </source>
</evidence>
<reference evidence="2" key="2">
    <citation type="submission" date="2024-04" db="UniProtKB">
        <authorList>
            <consortium name="Ensembl"/>
        </authorList>
    </citation>
    <scope>IDENTIFICATION</scope>
</reference>
<protein>
    <submittedName>
        <fullName evidence="2">Uncharacterized protein</fullName>
    </submittedName>
</protein>
<dbReference type="AlphaFoldDB" id="G3NS83"/>
<dbReference type="Ensembl" id="ENSGACT00000008219.1">
    <property type="protein sequence ID" value="ENSGACP00000008200.1"/>
    <property type="gene ID" value="ENSGACG00000006204.1"/>
</dbReference>
<accession>G3NS83</accession>
<feature type="region of interest" description="Disordered" evidence="1">
    <location>
        <begin position="1"/>
        <end position="27"/>
    </location>
</feature>
<organism evidence="2">
    <name type="scientific">Gasterosteus aculeatus</name>
    <name type="common">Three-spined stickleback</name>
    <dbReference type="NCBI Taxonomy" id="69293"/>
    <lineage>
        <taxon>Eukaryota</taxon>
        <taxon>Metazoa</taxon>
        <taxon>Chordata</taxon>
        <taxon>Craniata</taxon>
        <taxon>Vertebrata</taxon>
        <taxon>Euteleostomi</taxon>
        <taxon>Actinopterygii</taxon>
        <taxon>Neopterygii</taxon>
        <taxon>Teleostei</taxon>
        <taxon>Neoteleostei</taxon>
        <taxon>Acanthomorphata</taxon>
        <taxon>Eupercaria</taxon>
        <taxon>Perciformes</taxon>
        <taxon>Cottioidei</taxon>
        <taxon>Gasterosteales</taxon>
        <taxon>Gasterosteidae</taxon>
        <taxon>Gasterosteus</taxon>
    </lineage>
</organism>
<name>G3NS83_GASAC</name>
<proteinExistence type="predicted"/>
<sequence>MGKAMRVTKRAIQGRPSNKTRVQTSRSALLLSHPRPHWTRASRGATSRTDWNRMIFHPCLKPSLCPLTPNQRDRGASLKETKRRVIKHKVTVGKDSLNIKAVFCNEVTPEKGI</sequence>
<dbReference type="Bgee" id="ENSGACG00000006204">
    <property type="expression patterns" value="Expressed in heart and 12 other cell types or tissues"/>
</dbReference>
<feature type="compositionally biased region" description="Polar residues" evidence="1">
    <location>
        <begin position="15"/>
        <end position="27"/>
    </location>
</feature>
<reference evidence="2" key="1">
    <citation type="submission" date="2006-01" db="EMBL/GenBank/DDBJ databases">
        <authorList>
            <person name="Lindblad-Toh K."/>
            <person name="Mauceli E."/>
            <person name="Grabherr M."/>
            <person name="Chang J.L."/>
            <person name="Lander E.S."/>
        </authorList>
    </citation>
    <scope>NUCLEOTIDE SEQUENCE [LARGE SCALE GENOMIC DNA]</scope>
</reference>
<dbReference type="InParanoid" id="G3NS83"/>
<evidence type="ECO:0000256" key="1">
    <source>
        <dbReference type="SAM" id="MobiDB-lite"/>
    </source>
</evidence>